<evidence type="ECO:0000259" key="8">
    <source>
        <dbReference type="Pfam" id="PF01850"/>
    </source>
</evidence>
<keyword evidence="6" id="KW-0460">Magnesium</keyword>
<dbReference type="InterPro" id="IPR050556">
    <property type="entry name" value="Type_II_TA_system_RNase"/>
</dbReference>
<reference evidence="9 10" key="1">
    <citation type="submission" date="2013-04" db="EMBL/GenBank/DDBJ databases">
        <title>The Genome Sequence of Treponema maltophilum ATCC 51939.</title>
        <authorList>
            <consortium name="The Broad Institute Genomics Platform"/>
            <person name="Earl A."/>
            <person name="Ward D."/>
            <person name="Feldgarden M."/>
            <person name="Gevers D."/>
            <person name="Leonetti C."/>
            <person name="Blanton J.M."/>
            <person name="Dewhirst F.E."/>
            <person name="Izard J."/>
            <person name="Walker B."/>
            <person name="Young S."/>
            <person name="Zeng Q."/>
            <person name="Gargeya S."/>
            <person name="Fitzgerald M."/>
            <person name="Haas B."/>
            <person name="Abouelleil A."/>
            <person name="Allen A.W."/>
            <person name="Alvarado L."/>
            <person name="Arachchi H.M."/>
            <person name="Berlin A.M."/>
            <person name="Chapman S.B."/>
            <person name="Gainer-Dewar J."/>
            <person name="Goldberg J."/>
            <person name="Griggs A."/>
            <person name="Gujja S."/>
            <person name="Hansen M."/>
            <person name="Howarth C."/>
            <person name="Imamovic A."/>
            <person name="Ireland A."/>
            <person name="Larimer J."/>
            <person name="McCowan C."/>
            <person name="Murphy C."/>
            <person name="Pearson M."/>
            <person name="Poon T.W."/>
            <person name="Priest M."/>
            <person name="Roberts A."/>
            <person name="Saif S."/>
            <person name="Shea T."/>
            <person name="Sisk P."/>
            <person name="Sykes S."/>
            <person name="Wortman J."/>
            <person name="Nusbaum C."/>
            <person name="Birren B."/>
        </authorList>
    </citation>
    <scope>NUCLEOTIDE SEQUENCE [LARGE SCALE GENOMIC DNA]</scope>
    <source>
        <strain evidence="9 10">ATCC 51939</strain>
    </source>
</reference>
<dbReference type="PANTHER" id="PTHR33653:SF1">
    <property type="entry name" value="RIBONUCLEASE VAPC2"/>
    <property type="match status" value="1"/>
</dbReference>
<dbReference type="PANTHER" id="PTHR33653">
    <property type="entry name" value="RIBONUCLEASE VAPC2"/>
    <property type="match status" value="1"/>
</dbReference>
<dbReference type="Gene3D" id="3.40.50.1010">
    <property type="entry name" value="5'-nuclease"/>
    <property type="match status" value="1"/>
</dbReference>
<evidence type="ECO:0000256" key="4">
    <source>
        <dbReference type="ARBA" id="ARBA00022723"/>
    </source>
</evidence>
<sequence length="103" mass="11667">MKPYLSKRIGLSVISEMELLSFPEITASEEQRVRLLINDCTVLFLTENIKNKAVILRRTYKIKLPDAIIAATAIENNLQLVTADREFKQIAELDLIPIKPALS</sequence>
<feature type="domain" description="PIN" evidence="8">
    <location>
        <begin position="7"/>
        <end position="92"/>
    </location>
</feature>
<evidence type="ECO:0000256" key="3">
    <source>
        <dbReference type="ARBA" id="ARBA00022722"/>
    </source>
</evidence>
<dbReference type="SUPFAM" id="SSF88723">
    <property type="entry name" value="PIN domain-like"/>
    <property type="match status" value="1"/>
</dbReference>
<dbReference type="CDD" id="cd18738">
    <property type="entry name" value="PIN_VapC4-5_FitB-like"/>
    <property type="match status" value="1"/>
</dbReference>
<accession>S3JZ50</accession>
<evidence type="ECO:0000256" key="5">
    <source>
        <dbReference type="ARBA" id="ARBA00022801"/>
    </source>
</evidence>
<keyword evidence="5" id="KW-0378">Hydrolase</keyword>
<dbReference type="AlphaFoldDB" id="S3JZ50"/>
<protein>
    <recommendedName>
        <fullName evidence="8">PIN domain-containing protein</fullName>
    </recommendedName>
</protein>
<name>S3JZ50_TREMA</name>
<evidence type="ECO:0000256" key="6">
    <source>
        <dbReference type="ARBA" id="ARBA00022842"/>
    </source>
</evidence>
<dbReference type="GO" id="GO:0046872">
    <property type="term" value="F:metal ion binding"/>
    <property type="evidence" value="ECO:0007669"/>
    <property type="project" value="UniProtKB-KW"/>
</dbReference>
<dbReference type="STRING" id="1125699.HMPREF9194_01606"/>
<keyword evidence="3" id="KW-0540">Nuclease</keyword>
<evidence type="ECO:0000313" key="9">
    <source>
        <dbReference type="EMBL" id="EPF31263.1"/>
    </source>
</evidence>
<comment type="similarity">
    <text evidence="7">Belongs to the PINc/VapC protein family.</text>
</comment>
<dbReference type="GO" id="GO:0004518">
    <property type="term" value="F:nuclease activity"/>
    <property type="evidence" value="ECO:0007669"/>
    <property type="project" value="UniProtKB-KW"/>
</dbReference>
<dbReference type="GO" id="GO:0016787">
    <property type="term" value="F:hydrolase activity"/>
    <property type="evidence" value="ECO:0007669"/>
    <property type="project" value="UniProtKB-KW"/>
</dbReference>
<dbReference type="eggNOG" id="COG1487">
    <property type="taxonomic scope" value="Bacteria"/>
</dbReference>
<dbReference type="EMBL" id="ATFF01000006">
    <property type="protein sequence ID" value="EPF31263.1"/>
    <property type="molecule type" value="Genomic_DNA"/>
</dbReference>
<evidence type="ECO:0000256" key="1">
    <source>
        <dbReference type="ARBA" id="ARBA00001946"/>
    </source>
</evidence>
<keyword evidence="2" id="KW-1277">Toxin-antitoxin system</keyword>
<comment type="caution">
    <text evidence="9">The sequence shown here is derived from an EMBL/GenBank/DDBJ whole genome shotgun (WGS) entry which is preliminary data.</text>
</comment>
<keyword evidence="4" id="KW-0479">Metal-binding</keyword>
<dbReference type="Proteomes" id="UP000014541">
    <property type="component" value="Unassembled WGS sequence"/>
</dbReference>
<evidence type="ECO:0000256" key="2">
    <source>
        <dbReference type="ARBA" id="ARBA00022649"/>
    </source>
</evidence>
<comment type="cofactor">
    <cofactor evidence="1">
        <name>Mg(2+)</name>
        <dbReference type="ChEBI" id="CHEBI:18420"/>
    </cofactor>
</comment>
<gene>
    <name evidence="9" type="ORF">HMPREF9194_01606</name>
</gene>
<evidence type="ECO:0000313" key="10">
    <source>
        <dbReference type="Proteomes" id="UP000014541"/>
    </source>
</evidence>
<organism evidence="9 10">
    <name type="scientific">Treponema maltophilum ATCC 51939</name>
    <dbReference type="NCBI Taxonomy" id="1125699"/>
    <lineage>
        <taxon>Bacteria</taxon>
        <taxon>Pseudomonadati</taxon>
        <taxon>Spirochaetota</taxon>
        <taxon>Spirochaetia</taxon>
        <taxon>Spirochaetales</taxon>
        <taxon>Treponemataceae</taxon>
        <taxon>Treponema</taxon>
    </lineage>
</organism>
<dbReference type="InterPro" id="IPR029060">
    <property type="entry name" value="PIN-like_dom_sf"/>
</dbReference>
<dbReference type="HOGENOM" id="CLU_118482_0_0_12"/>
<dbReference type="PATRIC" id="fig|1125699.3.peg.1619"/>
<dbReference type="Pfam" id="PF01850">
    <property type="entry name" value="PIN"/>
    <property type="match status" value="1"/>
</dbReference>
<proteinExistence type="inferred from homology"/>
<dbReference type="InterPro" id="IPR002716">
    <property type="entry name" value="PIN_dom"/>
</dbReference>
<evidence type="ECO:0000256" key="7">
    <source>
        <dbReference type="ARBA" id="ARBA00038093"/>
    </source>
</evidence>
<keyword evidence="10" id="KW-1185">Reference proteome</keyword>